<organism evidence="2 3">
    <name type="scientific">Paracoccus alkenifer</name>
    <dbReference type="NCBI Taxonomy" id="65735"/>
    <lineage>
        <taxon>Bacteria</taxon>
        <taxon>Pseudomonadati</taxon>
        <taxon>Pseudomonadota</taxon>
        <taxon>Alphaproteobacteria</taxon>
        <taxon>Rhodobacterales</taxon>
        <taxon>Paracoccaceae</taxon>
        <taxon>Paracoccus</taxon>
    </lineage>
</organism>
<proteinExistence type="predicted"/>
<dbReference type="RefSeq" id="WP_143042824.1">
    <property type="nucleotide sequence ID" value="NZ_FNXG01000004.1"/>
</dbReference>
<keyword evidence="3" id="KW-1185">Reference proteome</keyword>
<dbReference type="InterPro" id="IPR009656">
    <property type="entry name" value="PHB_depo_C"/>
</dbReference>
<dbReference type="SUPFAM" id="SSF53474">
    <property type="entry name" value="alpha/beta-Hydrolases"/>
    <property type="match status" value="1"/>
</dbReference>
<dbReference type="PANTHER" id="PTHR36837">
    <property type="entry name" value="POLY(3-HYDROXYALKANOATE) POLYMERASE SUBUNIT PHAC"/>
    <property type="match status" value="1"/>
</dbReference>
<dbReference type="InterPro" id="IPR051321">
    <property type="entry name" value="PHA/PHB_synthase"/>
</dbReference>
<name>A0A1H6MMJ0_9RHOB</name>
<dbReference type="Gene3D" id="3.40.50.1820">
    <property type="entry name" value="alpha/beta hydrolase"/>
    <property type="match status" value="1"/>
</dbReference>
<accession>A0A1H6MMJ0</accession>
<protein>
    <submittedName>
        <fullName evidence="2">Poly(3-hydroxybutyrate) depolymerase</fullName>
    </submittedName>
</protein>
<reference evidence="3" key="1">
    <citation type="submission" date="2016-10" db="EMBL/GenBank/DDBJ databases">
        <authorList>
            <person name="Varghese N."/>
            <person name="Submissions S."/>
        </authorList>
    </citation>
    <scope>NUCLEOTIDE SEQUENCE [LARGE SCALE GENOMIC DNA]</scope>
    <source>
        <strain evidence="3">DSM 11593</strain>
    </source>
</reference>
<dbReference type="STRING" id="65735.SAMN04488075_2293"/>
<dbReference type="InterPro" id="IPR029058">
    <property type="entry name" value="AB_hydrolase_fold"/>
</dbReference>
<dbReference type="PANTHER" id="PTHR36837:SF4">
    <property type="entry name" value="BLR0908 PROTEIN"/>
    <property type="match status" value="1"/>
</dbReference>
<evidence type="ECO:0000313" key="3">
    <source>
        <dbReference type="Proteomes" id="UP000199125"/>
    </source>
</evidence>
<dbReference type="EMBL" id="FNXG01000004">
    <property type="protein sequence ID" value="SEI03023.1"/>
    <property type="molecule type" value="Genomic_DNA"/>
</dbReference>
<dbReference type="AlphaFoldDB" id="A0A1H6MMJ0"/>
<dbReference type="OrthoDB" id="8437087at2"/>
<feature type="domain" description="PHB de-polymerase C-terminal" evidence="1">
    <location>
        <begin position="169"/>
        <end position="366"/>
    </location>
</feature>
<dbReference type="Pfam" id="PF06850">
    <property type="entry name" value="PHB_depo_C"/>
    <property type="match status" value="1"/>
</dbReference>
<evidence type="ECO:0000259" key="1">
    <source>
        <dbReference type="Pfam" id="PF06850"/>
    </source>
</evidence>
<evidence type="ECO:0000313" key="2">
    <source>
        <dbReference type="EMBL" id="SEI03023.1"/>
    </source>
</evidence>
<sequence>MEEPRTTNSSTAGPAVPAARHGRHMARVGFGISRVSDPALEVRETELAVSAFHVLVEFDCPGRRPRGTVVLPPPISGVLPLIMRETVLALLPRFRVLVPDWINPRFIPLRKGSFGLDANIAAIIGALRAAGPGAGLVALCQSGTPSVAAAAVMAAQGDPAAPPVLALLGSPIDPKASPTSLSRHLAGSRAYHLQSLAITPVRHGYPGVGRLVYSADTQESVHATARFRRAFMPGWLSWTPFPDMGEIDRQVPLSDLCGIMMDVDARHFLENIDAVFRRRALVTGGLFHEGVEVNPAAIRDCALLAVEGAEDRIVAPGQTAAALALCPDADPARRRRLLARGCNHLALFGGEQFQHHVAPPVIDWLDRWLP</sequence>
<gene>
    <name evidence="2" type="ORF">SAMN04488075_2293</name>
</gene>
<dbReference type="Proteomes" id="UP000199125">
    <property type="component" value="Unassembled WGS sequence"/>
</dbReference>